<evidence type="ECO:0000256" key="1">
    <source>
        <dbReference type="PROSITE-ProRule" id="PRU00325"/>
    </source>
</evidence>
<dbReference type="AlphaFoldDB" id="A0A3M7Q7P8"/>
<dbReference type="InterPro" id="IPR007527">
    <property type="entry name" value="Znf_SWIM"/>
</dbReference>
<evidence type="ECO:0000313" key="4">
    <source>
        <dbReference type="Proteomes" id="UP000276133"/>
    </source>
</evidence>
<feature type="domain" description="SWIM-type" evidence="2">
    <location>
        <begin position="402"/>
        <end position="440"/>
    </location>
</feature>
<keyword evidence="1" id="KW-0863">Zinc-finger</keyword>
<dbReference type="PROSITE" id="PS50966">
    <property type="entry name" value="ZF_SWIM"/>
    <property type="match status" value="1"/>
</dbReference>
<name>A0A3M7Q7P8_BRAPC</name>
<evidence type="ECO:0000259" key="2">
    <source>
        <dbReference type="PROSITE" id="PS50966"/>
    </source>
</evidence>
<keyword evidence="1" id="KW-0479">Metal-binding</keyword>
<keyword evidence="4" id="KW-1185">Reference proteome</keyword>
<organism evidence="3 4">
    <name type="scientific">Brachionus plicatilis</name>
    <name type="common">Marine rotifer</name>
    <name type="synonym">Brachionus muelleri</name>
    <dbReference type="NCBI Taxonomy" id="10195"/>
    <lineage>
        <taxon>Eukaryota</taxon>
        <taxon>Metazoa</taxon>
        <taxon>Spiralia</taxon>
        <taxon>Gnathifera</taxon>
        <taxon>Rotifera</taxon>
        <taxon>Eurotatoria</taxon>
        <taxon>Monogononta</taxon>
        <taxon>Pseudotrocha</taxon>
        <taxon>Ploima</taxon>
        <taxon>Brachionidae</taxon>
        <taxon>Brachionus</taxon>
    </lineage>
</organism>
<keyword evidence="1" id="KW-0862">Zinc</keyword>
<evidence type="ECO:0000313" key="3">
    <source>
        <dbReference type="EMBL" id="RNA06955.1"/>
    </source>
</evidence>
<dbReference type="InterPro" id="IPR018289">
    <property type="entry name" value="MULE_transposase_dom"/>
</dbReference>
<proteinExistence type="predicted"/>
<comment type="caution">
    <text evidence="3">The sequence shown here is derived from an EMBL/GenBank/DDBJ whole genome shotgun (WGS) entry which is preliminary data.</text>
</comment>
<accession>A0A3M7Q7P8</accession>
<sequence length="469" mass="54823">MHQPLENIPNEPAKKQNGISPKFKEIIDELVYRNISRPYKIYQDILLNNYNDHARPSLLQIQNYLKYYRKKNGDVNSIVGLEELVKPKLFTNLELKTYALDEPIYFGSEIMDGDENNHFHLGITSKQLLQNVYHGCTFHMDCTYKIVKYGFPVLVFGCTDIRRKFFPICYFITSHEQEIDYSFFWTSLFKIANSLDINLIELIDYICIDSCYASANSIQKNLISSTIIMCWYHLKAKINKHANKIPKVHQESVVDDIIHLRSTKTQESIETKIKNILSKWNKLRGLKPFLKYFKKRWINSPFRNWKLCNTPAGFSMSNSPIESYNNKIKTHFTDRKKFNLLPVFEIFEKVVMLESRESLDCVISNCAKATYTLKLAAKKEIENISLIEKKDNYIKYICKDRYSVQINTECMCPDCTDCSCSNFLDKAVCTHLIACCMVESINFPGIVLKSFISKTKSKKRKAGYWYEKD</sequence>
<dbReference type="EMBL" id="REGN01007216">
    <property type="protein sequence ID" value="RNA06955.1"/>
    <property type="molecule type" value="Genomic_DNA"/>
</dbReference>
<dbReference type="GO" id="GO:0008270">
    <property type="term" value="F:zinc ion binding"/>
    <property type="evidence" value="ECO:0007669"/>
    <property type="project" value="UniProtKB-KW"/>
</dbReference>
<dbReference type="OrthoDB" id="166868at2759"/>
<dbReference type="Proteomes" id="UP000276133">
    <property type="component" value="Unassembled WGS sequence"/>
</dbReference>
<dbReference type="Pfam" id="PF10551">
    <property type="entry name" value="MULE"/>
    <property type="match status" value="1"/>
</dbReference>
<dbReference type="PANTHER" id="PTHR33977">
    <property type="entry name" value="ZINC ION BINDING PROTEIN"/>
    <property type="match status" value="1"/>
</dbReference>
<dbReference type="PANTHER" id="PTHR33977:SF1">
    <property type="entry name" value="ZINC ION BINDING PROTEIN"/>
    <property type="match status" value="1"/>
</dbReference>
<gene>
    <name evidence="3" type="ORF">BpHYR1_022928</name>
</gene>
<reference evidence="3 4" key="1">
    <citation type="journal article" date="2018" name="Sci. Rep.">
        <title>Genomic signatures of local adaptation to the degree of environmental predictability in rotifers.</title>
        <authorList>
            <person name="Franch-Gras L."/>
            <person name="Hahn C."/>
            <person name="Garcia-Roger E.M."/>
            <person name="Carmona M.J."/>
            <person name="Serra M."/>
            <person name="Gomez A."/>
        </authorList>
    </citation>
    <scope>NUCLEOTIDE SEQUENCE [LARGE SCALE GENOMIC DNA]</scope>
    <source>
        <strain evidence="3">HYR1</strain>
    </source>
</reference>
<protein>
    <recommendedName>
        <fullName evidence="2">SWIM-type domain-containing protein</fullName>
    </recommendedName>
</protein>